<feature type="transmembrane region" description="Helical" evidence="1">
    <location>
        <begin position="170"/>
        <end position="190"/>
    </location>
</feature>
<sequence length="250" mass="26290">MGTSHAATGVLAGAAVGVLVQTDPLSTLICALIGGGAALLPDLDEPGSTVGRSLGQVTELTSQKLREASKAAYRRTATEVELRKAQSGGHRHLTHTIPACLAFGVLAGVVALIPLGLGLVVFAMVALGLGTVLRSIKKLGPLKKRKRATLVVAGFFGLSMMIVPDQALPFWLVGVVVFAGALVHVLGDWLTRSGVPLAWPFVHRGKRWWMFRSPVAFHTGNSPVEDAIRVGALIFAPIMMVLWGATPPPM</sequence>
<name>A0ABU7KSP0_9ACTN</name>
<dbReference type="GO" id="GO:0016787">
    <property type="term" value="F:hydrolase activity"/>
    <property type="evidence" value="ECO:0007669"/>
    <property type="project" value="UniProtKB-KW"/>
</dbReference>
<keyword evidence="1" id="KW-0472">Membrane</keyword>
<feature type="transmembrane region" description="Helical" evidence="1">
    <location>
        <begin position="119"/>
        <end position="136"/>
    </location>
</feature>
<dbReference type="InterPro" id="IPR007404">
    <property type="entry name" value="YdjM-like"/>
</dbReference>
<feature type="transmembrane region" description="Helical" evidence="1">
    <location>
        <begin position="148"/>
        <end position="164"/>
    </location>
</feature>
<keyword evidence="2" id="KW-0378">Hydrolase</keyword>
<dbReference type="Pfam" id="PF04307">
    <property type="entry name" value="YdjM"/>
    <property type="match status" value="1"/>
</dbReference>
<evidence type="ECO:0000313" key="3">
    <source>
        <dbReference type="Proteomes" id="UP001348641"/>
    </source>
</evidence>
<evidence type="ECO:0000256" key="1">
    <source>
        <dbReference type="SAM" id="Phobius"/>
    </source>
</evidence>
<feature type="transmembrane region" description="Helical" evidence="1">
    <location>
        <begin position="93"/>
        <end position="113"/>
    </location>
</feature>
<feature type="transmembrane region" description="Helical" evidence="1">
    <location>
        <begin position="227"/>
        <end position="245"/>
    </location>
</feature>
<proteinExistence type="predicted"/>
<keyword evidence="1" id="KW-1133">Transmembrane helix</keyword>
<dbReference type="RefSeq" id="WP_344098481.1">
    <property type="nucleotide sequence ID" value="NZ_BAAAJA010000041.1"/>
</dbReference>
<evidence type="ECO:0000313" key="2">
    <source>
        <dbReference type="EMBL" id="MEE2051657.1"/>
    </source>
</evidence>
<accession>A0ABU7KSP0</accession>
<reference evidence="2 3" key="1">
    <citation type="submission" date="2023-07" db="EMBL/GenBank/DDBJ databases">
        <authorList>
            <person name="Girao M."/>
            <person name="Carvalho M.F."/>
        </authorList>
    </citation>
    <scope>NUCLEOTIDE SEQUENCE [LARGE SCALE GENOMIC DNA]</scope>
    <source>
        <strain evidence="2 3">66/93</strain>
    </source>
</reference>
<dbReference type="Proteomes" id="UP001348641">
    <property type="component" value="Unassembled WGS sequence"/>
</dbReference>
<keyword evidence="1" id="KW-0812">Transmembrane</keyword>
<organism evidence="2 3">
    <name type="scientific">Nocardiopsis tropica</name>
    <dbReference type="NCBI Taxonomy" id="109330"/>
    <lineage>
        <taxon>Bacteria</taxon>
        <taxon>Bacillati</taxon>
        <taxon>Actinomycetota</taxon>
        <taxon>Actinomycetes</taxon>
        <taxon>Streptosporangiales</taxon>
        <taxon>Nocardiopsidaceae</taxon>
        <taxon>Nocardiopsis</taxon>
    </lineage>
</organism>
<protein>
    <submittedName>
        <fullName evidence="2">Metal-dependent hydrolase</fullName>
    </submittedName>
</protein>
<gene>
    <name evidence="2" type="ORF">Q8A49_14250</name>
</gene>
<comment type="caution">
    <text evidence="2">The sequence shown here is derived from an EMBL/GenBank/DDBJ whole genome shotgun (WGS) entry which is preliminary data.</text>
</comment>
<dbReference type="EMBL" id="JAUUCC010000033">
    <property type="protein sequence ID" value="MEE2051657.1"/>
    <property type="molecule type" value="Genomic_DNA"/>
</dbReference>